<protein>
    <submittedName>
        <fullName evidence="7">LapA family protein</fullName>
    </submittedName>
</protein>
<organism evidence="7 8">
    <name type="scientific">Paracoccus suum</name>
    <dbReference type="NCBI Taxonomy" id="2259340"/>
    <lineage>
        <taxon>Bacteria</taxon>
        <taxon>Pseudomonadati</taxon>
        <taxon>Pseudomonadota</taxon>
        <taxon>Alphaproteobacteria</taxon>
        <taxon>Rhodobacterales</taxon>
        <taxon>Paracoccaceae</taxon>
        <taxon>Paracoccus</taxon>
    </lineage>
</organism>
<dbReference type="KEGG" id="pars:DRW48_08745"/>
<keyword evidence="4 5" id="KW-0472">Membrane</keyword>
<dbReference type="Pfam" id="PF06305">
    <property type="entry name" value="LapA_dom"/>
    <property type="match status" value="1"/>
</dbReference>
<evidence type="ECO:0000256" key="2">
    <source>
        <dbReference type="ARBA" id="ARBA00022692"/>
    </source>
</evidence>
<sequence length="129" mass="14386">MRVIRMMFLGLLAIALVVLALANRQMVVLRPFPANLDAYLGGSWQVTMPLFLVIFLALLLGMVLGLIWEWLRETQLRAESTRRARDLAELEAEAGARRRPRDDVLALLDRAPAPQSAAQSSVPALPARR</sequence>
<evidence type="ECO:0000256" key="5">
    <source>
        <dbReference type="SAM" id="Phobius"/>
    </source>
</evidence>
<feature type="domain" description="Lipopolysaccharide assembly protein A" evidence="6">
    <location>
        <begin position="43"/>
        <end position="93"/>
    </location>
</feature>
<dbReference type="RefSeq" id="WP_114076066.1">
    <property type="nucleotide sequence ID" value="NZ_CP030918.1"/>
</dbReference>
<reference evidence="8" key="1">
    <citation type="submission" date="2018-07" db="EMBL/GenBank/DDBJ databases">
        <title>Genome sequencing of Paracoccus sp. SC2-6.</title>
        <authorList>
            <person name="Heo J."/>
            <person name="Kim S.-J."/>
            <person name="Kwon S.-W."/>
        </authorList>
    </citation>
    <scope>NUCLEOTIDE SEQUENCE [LARGE SCALE GENOMIC DNA]</scope>
    <source>
        <strain evidence="8">SC2-6</strain>
    </source>
</reference>
<dbReference type="Proteomes" id="UP000252023">
    <property type="component" value="Chromosome"/>
</dbReference>
<name>A0A344PK57_9RHOB</name>
<keyword evidence="8" id="KW-1185">Reference proteome</keyword>
<keyword evidence="1" id="KW-1003">Cell membrane</keyword>
<dbReference type="InterPro" id="IPR010445">
    <property type="entry name" value="LapA_dom"/>
</dbReference>
<gene>
    <name evidence="7" type="ORF">DRW48_08745</name>
</gene>
<evidence type="ECO:0000259" key="6">
    <source>
        <dbReference type="Pfam" id="PF06305"/>
    </source>
</evidence>
<evidence type="ECO:0000256" key="3">
    <source>
        <dbReference type="ARBA" id="ARBA00022989"/>
    </source>
</evidence>
<proteinExistence type="predicted"/>
<feature type="transmembrane region" description="Helical" evidence="5">
    <location>
        <begin position="48"/>
        <end position="68"/>
    </location>
</feature>
<evidence type="ECO:0000256" key="1">
    <source>
        <dbReference type="ARBA" id="ARBA00022475"/>
    </source>
</evidence>
<keyword evidence="3 5" id="KW-1133">Transmembrane helix</keyword>
<dbReference type="EMBL" id="CP030918">
    <property type="protein sequence ID" value="AXC49762.1"/>
    <property type="molecule type" value="Genomic_DNA"/>
</dbReference>
<keyword evidence="2 5" id="KW-0812">Transmembrane</keyword>
<evidence type="ECO:0000256" key="4">
    <source>
        <dbReference type="ARBA" id="ARBA00023136"/>
    </source>
</evidence>
<evidence type="ECO:0000313" key="8">
    <source>
        <dbReference type="Proteomes" id="UP000252023"/>
    </source>
</evidence>
<dbReference type="AlphaFoldDB" id="A0A344PK57"/>
<evidence type="ECO:0000313" key="7">
    <source>
        <dbReference type="EMBL" id="AXC49762.1"/>
    </source>
</evidence>
<dbReference type="GO" id="GO:0005886">
    <property type="term" value="C:plasma membrane"/>
    <property type="evidence" value="ECO:0007669"/>
    <property type="project" value="InterPro"/>
</dbReference>
<accession>A0A344PK57</accession>